<organism evidence="1 2">
    <name type="scientific">Acaulospora colombiana</name>
    <dbReference type="NCBI Taxonomy" id="27376"/>
    <lineage>
        <taxon>Eukaryota</taxon>
        <taxon>Fungi</taxon>
        <taxon>Fungi incertae sedis</taxon>
        <taxon>Mucoromycota</taxon>
        <taxon>Glomeromycotina</taxon>
        <taxon>Glomeromycetes</taxon>
        <taxon>Diversisporales</taxon>
        <taxon>Acaulosporaceae</taxon>
        <taxon>Acaulospora</taxon>
    </lineage>
</organism>
<evidence type="ECO:0000313" key="1">
    <source>
        <dbReference type="EMBL" id="CAG8591923.1"/>
    </source>
</evidence>
<comment type="caution">
    <text evidence="1">The sequence shown here is derived from an EMBL/GenBank/DDBJ whole genome shotgun (WGS) entry which is preliminary data.</text>
</comment>
<gene>
    <name evidence="1" type="ORF">ACOLOM_LOCUS6356</name>
</gene>
<name>A0ACA9MK63_9GLOM</name>
<dbReference type="Proteomes" id="UP000789525">
    <property type="component" value="Unassembled WGS sequence"/>
</dbReference>
<proteinExistence type="predicted"/>
<protein>
    <submittedName>
        <fullName evidence="1">197_t:CDS:1</fullName>
    </submittedName>
</protein>
<evidence type="ECO:0000313" key="2">
    <source>
        <dbReference type="Proteomes" id="UP000789525"/>
    </source>
</evidence>
<reference evidence="1" key="1">
    <citation type="submission" date="2021-06" db="EMBL/GenBank/DDBJ databases">
        <authorList>
            <person name="Kallberg Y."/>
            <person name="Tangrot J."/>
            <person name="Rosling A."/>
        </authorList>
    </citation>
    <scope>NUCLEOTIDE SEQUENCE</scope>
    <source>
        <strain evidence="1">CL356</strain>
    </source>
</reference>
<sequence>MSQGNGPSEVPKRHVAIVGGGLVGALAALYFAQRDWNVNLFESRKDPRLSENKDSISQRSINLALSTRGISALSKAGLGLDRSVLGVTTPMKGRMIHVGKGKLKSQSYGNTYENIYSVEREVLLELLLNAAEIFRNVKFFFQHTLKRCDLDVGLLEFE</sequence>
<accession>A0ACA9MK63</accession>
<dbReference type="EMBL" id="CAJVPT010012953">
    <property type="protein sequence ID" value="CAG8591923.1"/>
    <property type="molecule type" value="Genomic_DNA"/>
</dbReference>
<keyword evidence="2" id="KW-1185">Reference proteome</keyword>